<dbReference type="Gene3D" id="1.10.10.10">
    <property type="entry name" value="Winged helix-like DNA-binding domain superfamily/Winged helix DNA-binding domain"/>
    <property type="match status" value="1"/>
</dbReference>
<evidence type="ECO:0000313" key="3">
    <source>
        <dbReference type="Proteomes" id="UP000628017"/>
    </source>
</evidence>
<dbReference type="InterPro" id="IPR036388">
    <property type="entry name" value="WH-like_DNA-bd_sf"/>
</dbReference>
<dbReference type="AlphaFoldDB" id="A0A916QVC2"/>
<dbReference type="SMART" id="SM00849">
    <property type="entry name" value="Lactamase_B"/>
    <property type="match status" value="1"/>
</dbReference>
<name>A0A916QVC2_9RHOB</name>
<keyword evidence="2" id="KW-0378">Hydrolase</keyword>
<reference evidence="2" key="1">
    <citation type="journal article" date="2014" name="Int. J. Syst. Evol. Microbiol.">
        <title>Complete genome sequence of Corynebacterium casei LMG S-19264T (=DSM 44701T), isolated from a smear-ripened cheese.</title>
        <authorList>
            <consortium name="US DOE Joint Genome Institute (JGI-PGF)"/>
            <person name="Walter F."/>
            <person name="Albersmeier A."/>
            <person name="Kalinowski J."/>
            <person name="Ruckert C."/>
        </authorList>
    </citation>
    <scope>NUCLEOTIDE SEQUENCE</scope>
    <source>
        <strain evidence="2">CGMCC 1.15880</strain>
    </source>
</reference>
<dbReference type="Proteomes" id="UP000628017">
    <property type="component" value="Unassembled WGS sequence"/>
</dbReference>
<evidence type="ECO:0000313" key="2">
    <source>
        <dbReference type="EMBL" id="GGA14788.1"/>
    </source>
</evidence>
<keyword evidence="3" id="KW-1185">Reference proteome</keyword>
<dbReference type="PANTHER" id="PTHR23131:SF4">
    <property type="entry name" value="METALLO-BETA-LACTAMASE SUPERFAMILY POTEIN"/>
    <property type="match status" value="1"/>
</dbReference>
<dbReference type="Pfam" id="PF21221">
    <property type="entry name" value="B_lactamase-like_C"/>
    <property type="match status" value="1"/>
</dbReference>
<dbReference type="InterPro" id="IPR036866">
    <property type="entry name" value="RibonucZ/Hydroxyglut_hydro"/>
</dbReference>
<dbReference type="InterPro" id="IPR048933">
    <property type="entry name" value="B_lactamase-like_C"/>
</dbReference>
<sequence length="342" mass="38586">MKNINFPYETPPAEGEAIDVAPGIKWLRLPLPMKLDHVNVYALDDGDGWCIVDTGFYSKRMVSTWEKIVGETLGDKPITRVLITHHHPDHVGMAGWLQTHHQAELISTRTSWLFARMLLLDAQDTPPPETIAFYESADMEPRLLEERRTQKPFNYADIVYPMPLGFRRIQEGDTLKIGERTFDVRIGNGHAPEHATLWSRDDNIVIAGDQILPGISPNLGVYATEPEADPVQGWLDACETFAKIAREDHFVLPGHKLPFTGLPARMRQLIDNHHHALDRLIKHLETPATASQCFLPLFKRKIGDGEYGLALVESIAHLNHLHQQGKITRTRNTAGAWVYQAA</sequence>
<proteinExistence type="predicted"/>
<organism evidence="2 3">
    <name type="scientific">Neptunicoccus cionae</name>
    <dbReference type="NCBI Taxonomy" id="2035344"/>
    <lineage>
        <taxon>Bacteria</taxon>
        <taxon>Pseudomonadati</taxon>
        <taxon>Pseudomonadota</taxon>
        <taxon>Alphaproteobacteria</taxon>
        <taxon>Rhodobacterales</taxon>
        <taxon>Paracoccaceae</taxon>
        <taxon>Neptunicoccus</taxon>
    </lineage>
</organism>
<feature type="domain" description="Metallo-beta-lactamase" evidence="1">
    <location>
        <begin position="37"/>
        <end position="255"/>
    </location>
</feature>
<dbReference type="Gene3D" id="3.60.15.10">
    <property type="entry name" value="Ribonuclease Z/Hydroxyacylglutathione hydrolase-like"/>
    <property type="match status" value="1"/>
</dbReference>
<dbReference type="InterPro" id="IPR001279">
    <property type="entry name" value="Metallo-B-lactamas"/>
</dbReference>
<dbReference type="SUPFAM" id="SSF56281">
    <property type="entry name" value="Metallo-hydrolase/oxidoreductase"/>
    <property type="match status" value="1"/>
</dbReference>
<evidence type="ECO:0000259" key="1">
    <source>
        <dbReference type="SMART" id="SM00849"/>
    </source>
</evidence>
<dbReference type="InterPro" id="IPR050662">
    <property type="entry name" value="Sec-metab_biosynth-thioest"/>
</dbReference>
<dbReference type="EMBL" id="BMKA01000002">
    <property type="protein sequence ID" value="GGA14788.1"/>
    <property type="molecule type" value="Genomic_DNA"/>
</dbReference>
<protein>
    <submittedName>
        <fullName evidence="2">MBL fold hydrolase</fullName>
    </submittedName>
</protein>
<reference evidence="2" key="2">
    <citation type="submission" date="2020-09" db="EMBL/GenBank/DDBJ databases">
        <authorList>
            <person name="Sun Q."/>
            <person name="Zhou Y."/>
        </authorList>
    </citation>
    <scope>NUCLEOTIDE SEQUENCE</scope>
    <source>
        <strain evidence="2">CGMCC 1.15880</strain>
    </source>
</reference>
<accession>A0A916QVC2</accession>
<dbReference type="GO" id="GO:0016787">
    <property type="term" value="F:hydrolase activity"/>
    <property type="evidence" value="ECO:0007669"/>
    <property type="project" value="UniProtKB-KW"/>
</dbReference>
<gene>
    <name evidence="2" type="ORF">GCM10011498_13800</name>
</gene>
<comment type="caution">
    <text evidence="2">The sequence shown here is derived from an EMBL/GenBank/DDBJ whole genome shotgun (WGS) entry which is preliminary data.</text>
</comment>
<dbReference type="RefSeq" id="WP_229678459.1">
    <property type="nucleotide sequence ID" value="NZ_BMKA01000002.1"/>
</dbReference>
<dbReference type="Pfam" id="PF00753">
    <property type="entry name" value="Lactamase_B"/>
    <property type="match status" value="1"/>
</dbReference>
<dbReference type="PANTHER" id="PTHR23131">
    <property type="entry name" value="ENDORIBONUCLEASE LACTB2"/>
    <property type="match status" value="1"/>
</dbReference>